<accession>A0AA39VG82</accession>
<dbReference type="InterPro" id="IPR045034">
    <property type="entry name" value="O-acyltransferase_WSD1-like"/>
</dbReference>
<evidence type="ECO:0000313" key="2">
    <source>
        <dbReference type="EMBL" id="KAK0577408.1"/>
    </source>
</evidence>
<protein>
    <submittedName>
        <fullName evidence="2">Uncharacterized protein</fullName>
    </submittedName>
</protein>
<dbReference type="GO" id="GO:0005886">
    <property type="term" value="C:plasma membrane"/>
    <property type="evidence" value="ECO:0007669"/>
    <property type="project" value="TreeGrafter"/>
</dbReference>
<reference evidence="2" key="2">
    <citation type="submission" date="2023-06" db="EMBL/GenBank/DDBJ databases">
        <authorList>
            <person name="Swenson N.G."/>
            <person name="Wegrzyn J.L."/>
            <person name="Mcevoy S.L."/>
        </authorList>
    </citation>
    <scope>NUCLEOTIDE SEQUENCE</scope>
    <source>
        <strain evidence="2">NS2018</strain>
        <tissue evidence="2">Leaf</tissue>
    </source>
</reference>
<feature type="compositionally biased region" description="Basic and acidic residues" evidence="1">
    <location>
        <begin position="239"/>
        <end position="253"/>
    </location>
</feature>
<name>A0AA39VG82_ACESA</name>
<feature type="region of interest" description="Disordered" evidence="1">
    <location>
        <begin position="397"/>
        <end position="426"/>
    </location>
</feature>
<proteinExistence type="predicted"/>
<evidence type="ECO:0000256" key="1">
    <source>
        <dbReference type="SAM" id="MobiDB-lite"/>
    </source>
</evidence>
<feature type="region of interest" description="Disordered" evidence="1">
    <location>
        <begin position="189"/>
        <end position="262"/>
    </location>
</feature>
<keyword evidence="3" id="KW-1185">Reference proteome</keyword>
<dbReference type="GO" id="GO:0008374">
    <property type="term" value="F:O-acyltransferase activity"/>
    <property type="evidence" value="ECO:0007669"/>
    <property type="project" value="InterPro"/>
</dbReference>
<gene>
    <name evidence="2" type="ORF">LWI29_032636</name>
</gene>
<dbReference type="PANTHER" id="PTHR31650:SF38">
    <property type="entry name" value="O-ACYLTRANSFERASE WSD1-LIKE"/>
    <property type="match status" value="1"/>
</dbReference>
<reference evidence="2" key="1">
    <citation type="journal article" date="2022" name="Plant J.">
        <title>Strategies of tolerance reflected in two North American maple genomes.</title>
        <authorList>
            <person name="McEvoy S.L."/>
            <person name="Sezen U.U."/>
            <person name="Trouern-Trend A."/>
            <person name="McMahon S.M."/>
            <person name="Schaberg P.G."/>
            <person name="Yang J."/>
            <person name="Wegrzyn J.L."/>
            <person name="Swenson N.G."/>
        </authorList>
    </citation>
    <scope>NUCLEOTIDE SEQUENCE</scope>
    <source>
        <strain evidence="2">NS2018</strain>
    </source>
</reference>
<dbReference type="Proteomes" id="UP001168877">
    <property type="component" value="Unassembled WGS sequence"/>
</dbReference>
<dbReference type="GO" id="GO:0019432">
    <property type="term" value="P:triglyceride biosynthetic process"/>
    <property type="evidence" value="ECO:0007669"/>
    <property type="project" value="TreeGrafter"/>
</dbReference>
<dbReference type="EMBL" id="JAUESC010000386">
    <property type="protein sequence ID" value="KAK0577408.1"/>
    <property type="molecule type" value="Genomic_DNA"/>
</dbReference>
<dbReference type="PANTHER" id="PTHR31650">
    <property type="entry name" value="O-ACYLTRANSFERASE (WSD1-LIKE) FAMILY PROTEIN"/>
    <property type="match status" value="1"/>
</dbReference>
<dbReference type="AlphaFoldDB" id="A0AA39VG82"/>
<feature type="compositionally biased region" description="Polar residues" evidence="1">
    <location>
        <begin position="225"/>
        <end position="238"/>
    </location>
</feature>
<sequence>MGDLKPIKVKANVEEVLMEKYDEGGGETLSPMALSDPQTLPTLPMMKKANSSTKSSAVIKLWLVLSLFGNTYVDVLKFLATVFMFLKDTETPLKGRGLGNGATTCRRFVHRMASLDDVKLVKNSMINTTINDVMLGVTQAGLSRYLNRKYGESKIDKGASEINNNLPKNIRLRATFFMNIRPSPRIQVSYGRNMRSNNGPKFAGKRSGNGGSFGKMESGNRVESGPSTQGVEISGQTTEIRKDAGKNSNDRSSRNGLPSTKDMKIEAKKVGGSRFEILTEGLDMEFEVDLVQSQSGDQGKPVPRKGLVEISNIQSFNRKQLTPPANKYLVDNMGDNSSFNKSLKENVRKGNVKVNKKEKLQVSYLKSGAQSKDMEEDLQDYEVLKIFHKEVSQSISPVYHPSSSSGTKVNSITEEIVNPNLDNSLQ</sequence>
<organism evidence="2 3">
    <name type="scientific">Acer saccharum</name>
    <name type="common">Sugar maple</name>
    <dbReference type="NCBI Taxonomy" id="4024"/>
    <lineage>
        <taxon>Eukaryota</taxon>
        <taxon>Viridiplantae</taxon>
        <taxon>Streptophyta</taxon>
        <taxon>Embryophyta</taxon>
        <taxon>Tracheophyta</taxon>
        <taxon>Spermatophyta</taxon>
        <taxon>Magnoliopsida</taxon>
        <taxon>eudicotyledons</taxon>
        <taxon>Gunneridae</taxon>
        <taxon>Pentapetalae</taxon>
        <taxon>rosids</taxon>
        <taxon>malvids</taxon>
        <taxon>Sapindales</taxon>
        <taxon>Sapindaceae</taxon>
        <taxon>Hippocastanoideae</taxon>
        <taxon>Acereae</taxon>
        <taxon>Acer</taxon>
    </lineage>
</organism>
<comment type="caution">
    <text evidence="2">The sequence shown here is derived from an EMBL/GenBank/DDBJ whole genome shotgun (WGS) entry which is preliminary data.</text>
</comment>
<evidence type="ECO:0000313" key="3">
    <source>
        <dbReference type="Proteomes" id="UP001168877"/>
    </source>
</evidence>